<dbReference type="AlphaFoldDB" id="A0A6N4TJ56"/>
<protein>
    <submittedName>
        <fullName evidence="1">Uncharacterized protein</fullName>
    </submittedName>
</protein>
<proteinExistence type="predicted"/>
<dbReference type="InterPro" id="IPR045721">
    <property type="entry name" value="DUF6075"/>
</dbReference>
<dbReference type="EMBL" id="AP019695">
    <property type="protein sequence ID" value="BBK22823.1"/>
    <property type="molecule type" value="Genomic_DNA"/>
</dbReference>
<dbReference type="RefSeq" id="WP_240145498.1">
    <property type="nucleotide sequence ID" value="NZ_AP019695.1"/>
</dbReference>
<dbReference type="Pfam" id="PF19552">
    <property type="entry name" value="DUF6075"/>
    <property type="match status" value="1"/>
</dbReference>
<reference evidence="2" key="1">
    <citation type="submission" date="2019-05" db="EMBL/GenBank/DDBJ databases">
        <title>Complete genome sequencing of Absiella argi strain JCM 30884.</title>
        <authorList>
            <person name="Sakamoto M."/>
            <person name="Murakami T."/>
            <person name="Mori H."/>
        </authorList>
    </citation>
    <scope>NUCLEOTIDE SEQUENCE [LARGE SCALE GENOMIC DNA]</scope>
    <source>
        <strain evidence="2">JCM 30884</strain>
    </source>
</reference>
<evidence type="ECO:0000313" key="2">
    <source>
        <dbReference type="Proteomes" id="UP000464754"/>
    </source>
</evidence>
<gene>
    <name evidence="1" type="ORF">Aargi30884_17260</name>
</gene>
<dbReference type="Proteomes" id="UP000464754">
    <property type="component" value="Chromosome"/>
</dbReference>
<keyword evidence="2" id="KW-1185">Reference proteome</keyword>
<accession>A0A6N4TJ56</accession>
<dbReference type="KEGG" id="aarg:Aargi30884_17260"/>
<sequence>MKIQFKSKEHKMFYENMMKQCSKNDSYHQTLFYTLGICPDCRKHIQDLYDVHNDKIMLDGIHQYWQTSGSMRTTLLAFNLWNGFASENTVESTPYDLFQSEDCPFYFEAVKIKYPEYCLEHQKRSREER</sequence>
<evidence type="ECO:0000313" key="1">
    <source>
        <dbReference type="EMBL" id="BBK22823.1"/>
    </source>
</evidence>
<organism evidence="1 2">
    <name type="scientific">Amedibacterium intestinale</name>
    <dbReference type="NCBI Taxonomy" id="2583452"/>
    <lineage>
        <taxon>Bacteria</taxon>
        <taxon>Bacillati</taxon>
        <taxon>Bacillota</taxon>
        <taxon>Erysipelotrichia</taxon>
        <taxon>Erysipelotrichales</taxon>
        <taxon>Erysipelotrichaceae</taxon>
        <taxon>Amedibacterium</taxon>
    </lineage>
</organism>
<name>A0A6N4TJ56_9FIRM</name>